<dbReference type="RefSeq" id="WP_009316759.1">
    <property type="nucleotide sequence ID" value="NZ_KI440778.1"/>
</dbReference>
<comment type="caution">
    <text evidence="1">The sequence shown here is derived from an EMBL/GenBank/DDBJ whole genome shotgun (WGS) entry which is preliminary data.</text>
</comment>
<keyword evidence="2" id="KW-1185">Reference proteome</keyword>
<accession>A0A495WHE4</accession>
<dbReference type="Proteomes" id="UP000269493">
    <property type="component" value="Unassembled WGS sequence"/>
</dbReference>
<dbReference type="Pfam" id="PF16702">
    <property type="entry name" value="DUF5063"/>
    <property type="match status" value="1"/>
</dbReference>
<dbReference type="OrthoDB" id="1116917at2"/>
<protein>
    <submittedName>
        <fullName evidence="1">Uncharacterized protein DUF5063</fullName>
    </submittedName>
</protein>
<dbReference type="Gene3D" id="1.20.120.1550">
    <property type="entry name" value="Protein of unknown function DUF5063"/>
    <property type="match status" value="1"/>
</dbReference>
<sequence>MDNYIFSKNTIEFVTVGVEFCALMEKVQESEKCEFIDTTVKILPLLYLKAILLPDSNEENEEYDINIEHFVTEEIYEYIRNSIEQILGEQDSYLEVFHADMQYSESPIIAYISEDLTDIYQDIKDFISVYSLGNEECMRVSLNECKNNFMDYWGQKLVNVLRALHSLKYSSEESEDIETHHHDNIKPTNGNNLFSQRQESWKEDMNMDEWNKWNE</sequence>
<dbReference type="InterPro" id="IPR032025">
    <property type="entry name" value="DUF5063"/>
</dbReference>
<reference evidence="1 2" key="1">
    <citation type="submission" date="2018-10" db="EMBL/GenBank/DDBJ databases">
        <title>Genomic Encyclopedia of Archaeal and Bacterial Type Strains, Phase II (KMG-II): from individual species to whole genera.</title>
        <authorList>
            <person name="Goeker M."/>
        </authorList>
    </citation>
    <scope>NUCLEOTIDE SEQUENCE [LARGE SCALE GENOMIC DNA]</scope>
    <source>
        <strain evidence="1 2">NSB1</strain>
    </source>
</reference>
<name>A0A495WHE4_9BACT</name>
<proteinExistence type="predicted"/>
<dbReference type="InterPro" id="IPR038312">
    <property type="entry name" value="DUF5063_sf"/>
</dbReference>
<dbReference type="GeneID" id="92927350"/>
<organism evidence="1 2">
    <name type="scientific">Coprobacter fastidiosus NSB1 = JCM 33896</name>
    <dbReference type="NCBI Taxonomy" id="1349822"/>
    <lineage>
        <taxon>Bacteria</taxon>
        <taxon>Pseudomonadati</taxon>
        <taxon>Bacteroidota</taxon>
        <taxon>Bacteroidia</taxon>
        <taxon>Bacteroidales</taxon>
        <taxon>Barnesiellaceae</taxon>
        <taxon>Coprobacter</taxon>
    </lineage>
</organism>
<evidence type="ECO:0000313" key="1">
    <source>
        <dbReference type="EMBL" id="RKT61152.1"/>
    </source>
</evidence>
<dbReference type="EMBL" id="RBXN01000001">
    <property type="protein sequence ID" value="RKT61152.1"/>
    <property type="molecule type" value="Genomic_DNA"/>
</dbReference>
<evidence type="ECO:0000313" key="2">
    <source>
        <dbReference type="Proteomes" id="UP000269493"/>
    </source>
</evidence>
<gene>
    <name evidence="1" type="ORF">BC742_0193</name>
</gene>
<dbReference type="AlphaFoldDB" id="A0A495WHE4"/>